<keyword evidence="1" id="KW-0347">Helicase</keyword>
<dbReference type="GO" id="GO:0004386">
    <property type="term" value="F:helicase activity"/>
    <property type="evidence" value="ECO:0007669"/>
    <property type="project" value="UniProtKB-KW"/>
</dbReference>
<dbReference type="AlphaFoldDB" id="A0A482IST0"/>
<keyword evidence="1" id="KW-0547">Nucleotide-binding</keyword>
<dbReference type="CDD" id="cd01029">
    <property type="entry name" value="TOPRIM_primases"/>
    <property type="match status" value="1"/>
</dbReference>
<dbReference type="Pfam" id="PF13155">
    <property type="entry name" value="Toprim_2"/>
    <property type="match status" value="1"/>
</dbReference>
<dbReference type="Proteomes" id="UP000253772">
    <property type="component" value="Chromosome c1"/>
</dbReference>
<keyword evidence="1" id="KW-0378">Hydrolase</keyword>
<evidence type="ECO:0000313" key="2">
    <source>
        <dbReference type="Proteomes" id="UP000253772"/>
    </source>
</evidence>
<evidence type="ECO:0000313" key="1">
    <source>
        <dbReference type="EMBL" id="QBP10134.1"/>
    </source>
</evidence>
<protein>
    <submittedName>
        <fullName evidence="1">Bifunctional DNA primase/helicase</fullName>
    </submittedName>
</protein>
<organism evidence="1 2">
    <name type="scientific">Cupriavidus metallidurans</name>
    <dbReference type="NCBI Taxonomy" id="119219"/>
    <lineage>
        <taxon>Bacteria</taxon>
        <taxon>Pseudomonadati</taxon>
        <taxon>Pseudomonadota</taxon>
        <taxon>Betaproteobacteria</taxon>
        <taxon>Burkholderiales</taxon>
        <taxon>Burkholderiaceae</taxon>
        <taxon>Cupriavidus</taxon>
    </lineage>
</organism>
<keyword evidence="1" id="KW-0067">ATP-binding</keyword>
<dbReference type="RefSeq" id="WP_111733475.1">
    <property type="nucleotide sequence ID" value="NZ_CP037900.1"/>
</dbReference>
<dbReference type="EMBL" id="CP037900">
    <property type="protein sequence ID" value="QBP10134.1"/>
    <property type="molecule type" value="Genomic_DNA"/>
</dbReference>
<dbReference type="Gene3D" id="3.40.1360.10">
    <property type="match status" value="1"/>
</dbReference>
<name>A0A482IST0_9BURK</name>
<dbReference type="InterPro" id="IPR034154">
    <property type="entry name" value="TOPRIM_DnaG/twinkle"/>
</dbReference>
<sequence length="902" mass="101617">MNPSLHSEVTSRLLRDYAFKQKRSGEKLESGQCPSCGKKTLWAFGSAPWVVRCNRLNHCGAELHIKDLYPDLFESWSDRFQPTPENPKASADAYMRDARGFDLDKVRDWYSQESYYSHELKIGSATIRFPLGADLYWERIIDQAHRFGDRKATFHGSYGGMWWQPPILNLGDAKELWIVEGIFDSIALLHHGIAAVSAMSCINYPALALRGLAEQCAATGKPRPRLVWGLDTDKAGTRYGKRWLKRSREEGWEASIAIPKQAGSKKRDWNDLHQLNKLEAQDISECRYLGDLMAAPSAAEKARLIYRRTSMSQFAFDFDSKLYWFKIDLDALTREMDAVRHAHQHMEEDEIRDEAMLKAGTVTNIATCLPTVLYYQANAATDEAWYYFRVGFPHESEPAKNTFSSAQIASATEFKKRLLGVAPGAFYTGSTGQLDAYLKEQMHRIKSVQTIDFVGYAKEHGCYVYADIAVKGGKLFTLNDEDFFDVGRLSIKTIGGSAGLSINTDLKTLDYGWLELLWRAFGAKAIVALAFWLGSLFAEQIREGEGIKQKSFPFLEVVGEPGAGKSTLIEFLWKLFGRRDYEGFDPSKSSLAARARNFAQVSNLPVVLIEGDRGEDGAKVKGFDWNELKTAYNGRSTRARGVKNAGNETYEPPFRGTVVISQNAEVNASEAVLQRIVHLYFDRAGQTADTFAAARALEQMPVEDVSAFLLSAILKEKDVLRLFAERMPFYQEKLAANPEVKHQRLVKNHAQIMALVDCLTAVMPLPRDYRDAAQTKLVRMAVERQQAIGADHPLVQEFWELYDHIESAEDDNAVLNHARGGDVIAISLRHFEQVANDRRLNLPPLTDLKRVLKTSRARKFIDLRVVNSAINARHNAEQTHAPKRPVTVKCWVFEGRSGNKGA</sequence>
<dbReference type="OrthoDB" id="5618772at2"/>
<reference evidence="1 2" key="1">
    <citation type="submission" date="2019-03" db="EMBL/GenBank/DDBJ databases">
        <title>Comparative insights into the high quality Complete genome sequence of highly metal resistant Cupriavidus metallidurans strain BS1 isolated from a gold-copper mine.</title>
        <authorList>
            <person name="Mazhar H.S."/>
            <person name="Rensing C."/>
        </authorList>
    </citation>
    <scope>NUCLEOTIDE SEQUENCE [LARGE SCALE GENOMIC DNA]</scope>
    <source>
        <strain evidence="1 2">BS1</strain>
    </source>
</reference>
<gene>
    <name evidence="1" type="ORF">DDF84_010380</name>
</gene>
<proteinExistence type="predicted"/>
<accession>A0A482IST0</accession>